<dbReference type="Proteomes" id="UP001501237">
    <property type="component" value="Unassembled WGS sequence"/>
</dbReference>
<sequence>MYGWGRFVHRFRWLVLLVSVVSALGSGLWGLGVMAPTVLKQGGFEDPHSDSTFVYETAVADFQAANPHVVLVYRSATLQVTDPEFERSVLFTVARLPKQHVKSITSYWHIPGDTQEMKDARRSLVSHTDGKSTFVALVLQGQTDAELLDHYNAIKDRFAAPGMSVQVGGAIPIGQDFTTQMAEDLHKAELITLPLVVIIGILVFGSVTAALMPLFVTIFSIMGALAVLRGITLFTDVSTFALQLVTMLAAGLAIDYSLFIINRFREELNKGRDPRTAMGVTMATAGRTVAFSAVTVAASMAGLLLFPQMFLRSIGLGGIAVIIVALFSALVLLPAMLSILGHRIEFLRMPWRRKIGQGRRKEDSGGWYRLAHSVMKRPVLYFVGVAAVLAVLVAPFGHVQFGSADIRSLPEKMPTRQVVETIQKDFSGGVLDPIDIMLEGDIIPKGYKPGKDDLPPNLLKFRKSVADLENVTAAQYLGWNQNSGVVRMQVTYKGEAVDDSTRTLVREIRALTPPEGVRYLVVGGSTAIQMDLMTSLTETLPRTAIFVAVAIFILLFAAFGSIALPIKAILMNLLSIGSSFGAIVWAFQDGHMAEILNFTPTGTVDASSMILVLAVVFGLSMDYEVFLLSRVKEEWDKTHDNRAAVAMGLQRTGGIITSAAVLLIVVVGAFSTAEITVVKLFGVGILVAVVVDATLVRSLLVPATMRFLGDANWWLPKPLRLLHAAIDMGEVHDIDVEDDGRPAGDPDRRHPSNDPASHPSHHRSGPPAPYRRSVTPVRGGYAWSAGRERVFPGQSVNKREIVANPDGPGWRWREDEYAR</sequence>
<feature type="transmembrane region" description="Helical" evidence="8">
    <location>
        <begin position="379"/>
        <end position="401"/>
    </location>
</feature>
<evidence type="ECO:0000256" key="5">
    <source>
        <dbReference type="ARBA" id="ARBA00022989"/>
    </source>
</evidence>
<proteinExistence type="inferred from homology"/>
<comment type="subcellular location">
    <subcellularLocation>
        <location evidence="1">Cell membrane</location>
        <topology evidence="1">Multi-pass membrane protein</topology>
    </subcellularLocation>
</comment>
<feature type="domain" description="SSD" evidence="9">
    <location>
        <begin position="210"/>
        <end position="339"/>
    </location>
</feature>
<evidence type="ECO:0000256" key="7">
    <source>
        <dbReference type="SAM" id="MobiDB-lite"/>
    </source>
</evidence>
<dbReference type="PANTHER" id="PTHR33406">
    <property type="entry name" value="MEMBRANE PROTEIN MJ1562-RELATED"/>
    <property type="match status" value="1"/>
</dbReference>
<feature type="region of interest" description="Disordered" evidence="7">
    <location>
        <begin position="799"/>
        <end position="819"/>
    </location>
</feature>
<feature type="transmembrane region" description="Helical" evidence="8">
    <location>
        <begin position="543"/>
        <end position="562"/>
    </location>
</feature>
<feature type="compositionally biased region" description="Basic and acidic residues" evidence="7">
    <location>
        <begin position="735"/>
        <end position="752"/>
    </location>
</feature>
<evidence type="ECO:0000313" key="10">
    <source>
        <dbReference type="EMBL" id="GAA3243515.1"/>
    </source>
</evidence>
<feature type="transmembrane region" description="Helical" evidence="8">
    <location>
        <begin position="282"/>
        <end position="306"/>
    </location>
</feature>
<reference evidence="11" key="1">
    <citation type="journal article" date="2019" name="Int. J. Syst. Evol. Microbiol.">
        <title>The Global Catalogue of Microorganisms (GCM) 10K type strain sequencing project: providing services to taxonomists for standard genome sequencing and annotation.</title>
        <authorList>
            <consortium name="The Broad Institute Genomics Platform"/>
            <consortium name="The Broad Institute Genome Sequencing Center for Infectious Disease"/>
            <person name="Wu L."/>
            <person name="Ma J."/>
        </authorList>
    </citation>
    <scope>NUCLEOTIDE SEQUENCE [LARGE SCALE GENOMIC DNA]</scope>
    <source>
        <strain evidence="11">JCM 9377</strain>
    </source>
</reference>
<feature type="transmembrane region" description="Helical" evidence="8">
    <location>
        <begin position="608"/>
        <end position="628"/>
    </location>
</feature>
<keyword evidence="11" id="KW-1185">Reference proteome</keyword>
<evidence type="ECO:0000256" key="3">
    <source>
        <dbReference type="ARBA" id="ARBA00022475"/>
    </source>
</evidence>
<comment type="caution">
    <text evidence="10">The sequence shown here is derived from an EMBL/GenBank/DDBJ whole genome shotgun (WGS) entry which is preliminary data.</text>
</comment>
<evidence type="ECO:0000259" key="9">
    <source>
        <dbReference type="PROSITE" id="PS50156"/>
    </source>
</evidence>
<evidence type="ECO:0000256" key="2">
    <source>
        <dbReference type="ARBA" id="ARBA00010157"/>
    </source>
</evidence>
<feature type="transmembrane region" description="Helical" evidence="8">
    <location>
        <begin position="676"/>
        <end position="696"/>
    </location>
</feature>
<dbReference type="InterPro" id="IPR000731">
    <property type="entry name" value="SSD"/>
</dbReference>
<dbReference type="InterPro" id="IPR050545">
    <property type="entry name" value="Mycobact_MmpL"/>
</dbReference>
<dbReference type="InterPro" id="IPR004869">
    <property type="entry name" value="MMPL_dom"/>
</dbReference>
<keyword evidence="3" id="KW-1003">Cell membrane</keyword>
<feature type="transmembrane region" description="Helical" evidence="8">
    <location>
        <begin position="649"/>
        <end position="670"/>
    </location>
</feature>
<feature type="transmembrane region" description="Helical" evidence="8">
    <location>
        <begin position="569"/>
        <end position="588"/>
    </location>
</feature>
<dbReference type="Pfam" id="PF03176">
    <property type="entry name" value="MMPL"/>
    <property type="match status" value="2"/>
</dbReference>
<keyword evidence="6 8" id="KW-0472">Membrane</keyword>
<evidence type="ECO:0000256" key="4">
    <source>
        <dbReference type="ARBA" id="ARBA00022692"/>
    </source>
</evidence>
<evidence type="ECO:0000313" key="11">
    <source>
        <dbReference type="Proteomes" id="UP001501237"/>
    </source>
</evidence>
<feature type="transmembrane region" description="Helical" evidence="8">
    <location>
        <begin position="195"/>
        <end position="228"/>
    </location>
</feature>
<evidence type="ECO:0000256" key="6">
    <source>
        <dbReference type="ARBA" id="ARBA00023136"/>
    </source>
</evidence>
<comment type="similarity">
    <text evidence="2">Belongs to the resistance-nodulation-cell division (RND) (TC 2.A.6) family. MmpL subfamily.</text>
</comment>
<dbReference type="RefSeq" id="WP_344840154.1">
    <property type="nucleotide sequence ID" value="NZ_BAAAUV010000059.1"/>
</dbReference>
<name>A0ABP6QMV0_9ACTN</name>
<protein>
    <submittedName>
        <fullName evidence="10">Trehalose monomycolate RND transporter MmpL3</fullName>
    </submittedName>
</protein>
<dbReference type="EMBL" id="BAAAUV010000059">
    <property type="protein sequence ID" value="GAA3243515.1"/>
    <property type="molecule type" value="Genomic_DNA"/>
</dbReference>
<organism evidence="10 11">
    <name type="scientific">Actinocorallia longicatena</name>
    <dbReference type="NCBI Taxonomy" id="111803"/>
    <lineage>
        <taxon>Bacteria</taxon>
        <taxon>Bacillati</taxon>
        <taxon>Actinomycetota</taxon>
        <taxon>Actinomycetes</taxon>
        <taxon>Streptosporangiales</taxon>
        <taxon>Thermomonosporaceae</taxon>
        <taxon>Actinocorallia</taxon>
    </lineage>
</organism>
<evidence type="ECO:0000256" key="8">
    <source>
        <dbReference type="SAM" id="Phobius"/>
    </source>
</evidence>
<accession>A0ABP6QMV0</accession>
<feature type="transmembrane region" description="Helical" evidence="8">
    <location>
        <begin position="240"/>
        <end position="261"/>
    </location>
</feature>
<dbReference type="PROSITE" id="PS50156">
    <property type="entry name" value="SSD"/>
    <property type="match status" value="1"/>
</dbReference>
<keyword evidence="5 8" id="KW-1133">Transmembrane helix</keyword>
<dbReference type="Gene3D" id="1.20.1640.10">
    <property type="entry name" value="Multidrug efflux transporter AcrB transmembrane domain"/>
    <property type="match status" value="2"/>
</dbReference>
<feature type="transmembrane region" description="Helical" evidence="8">
    <location>
        <begin position="12"/>
        <end position="31"/>
    </location>
</feature>
<feature type="region of interest" description="Disordered" evidence="7">
    <location>
        <begin position="735"/>
        <end position="775"/>
    </location>
</feature>
<keyword evidence="4 8" id="KW-0812">Transmembrane</keyword>
<dbReference type="SUPFAM" id="SSF82866">
    <property type="entry name" value="Multidrug efflux transporter AcrB transmembrane domain"/>
    <property type="match status" value="2"/>
</dbReference>
<gene>
    <name evidence="10" type="primary">mmpL3</name>
    <name evidence="10" type="ORF">GCM10010468_81590</name>
</gene>
<evidence type="ECO:0000256" key="1">
    <source>
        <dbReference type="ARBA" id="ARBA00004651"/>
    </source>
</evidence>
<feature type="transmembrane region" description="Helical" evidence="8">
    <location>
        <begin position="318"/>
        <end position="340"/>
    </location>
</feature>
<dbReference type="PANTHER" id="PTHR33406:SF11">
    <property type="entry name" value="MEMBRANE PROTEIN SCO6666-RELATED"/>
    <property type="match status" value="1"/>
</dbReference>